<dbReference type="AlphaFoldDB" id="A0A2A9MF14"/>
<organism evidence="1 2">
    <name type="scientific">Besnoitia besnoiti</name>
    <name type="common">Apicomplexan protozoan</name>
    <dbReference type="NCBI Taxonomy" id="94643"/>
    <lineage>
        <taxon>Eukaryota</taxon>
        <taxon>Sar</taxon>
        <taxon>Alveolata</taxon>
        <taxon>Apicomplexa</taxon>
        <taxon>Conoidasida</taxon>
        <taxon>Coccidia</taxon>
        <taxon>Eucoccidiorida</taxon>
        <taxon>Eimeriorina</taxon>
        <taxon>Sarcocystidae</taxon>
        <taxon>Besnoitia</taxon>
    </lineage>
</organism>
<keyword evidence="2" id="KW-1185">Reference proteome</keyword>
<gene>
    <name evidence="1" type="ORF">BESB_071340</name>
</gene>
<name>A0A2A9MF14_BESBE</name>
<protein>
    <submittedName>
        <fullName evidence="1">Uncharacterized protein</fullName>
    </submittedName>
</protein>
<accession>A0A2A9MF14</accession>
<dbReference type="RefSeq" id="XP_029217991.1">
    <property type="nucleotide sequence ID" value="XM_029365507.1"/>
</dbReference>
<sequence length="150" mass="16649">MSPHPLTKVSARLPQARRDSTVQDIPARRLLLRRTLEQTRSPTPGASLWSQPCRILRLQERKAAQVDAALKGLAIIGLLLARAQVARMPVRAELQLIRPSGDPSGDRVRYLSAVNQKLCWALPEEAQKLMEVPVKRSASLSSRDDADAEE</sequence>
<dbReference type="GeneID" id="40312060"/>
<dbReference type="VEuPathDB" id="ToxoDB:BESB_071340"/>
<evidence type="ECO:0000313" key="1">
    <source>
        <dbReference type="EMBL" id="PFH33982.1"/>
    </source>
</evidence>
<proteinExistence type="predicted"/>
<dbReference type="KEGG" id="bbes:BESB_071340"/>
<dbReference type="Proteomes" id="UP000224006">
    <property type="component" value="Unassembled WGS sequence"/>
</dbReference>
<comment type="caution">
    <text evidence="1">The sequence shown here is derived from an EMBL/GenBank/DDBJ whole genome shotgun (WGS) entry which is preliminary data.</text>
</comment>
<dbReference type="EMBL" id="NWUJ01000007">
    <property type="protein sequence ID" value="PFH33982.1"/>
    <property type="molecule type" value="Genomic_DNA"/>
</dbReference>
<reference evidence="1 2" key="1">
    <citation type="submission" date="2017-09" db="EMBL/GenBank/DDBJ databases">
        <title>Genome sequencing of Besnoitia besnoiti strain Bb-Ger1.</title>
        <authorList>
            <person name="Schares G."/>
            <person name="Venepally P."/>
            <person name="Lorenzi H.A."/>
        </authorList>
    </citation>
    <scope>NUCLEOTIDE SEQUENCE [LARGE SCALE GENOMIC DNA]</scope>
    <source>
        <strain evidence="1 2">Bb-Ger1</strain>
    </source>
</reference>
<evidence type="ECO:0000313" key="2">
    <source>
        <dbReference type="Proteomes" id="UP000224006"/>
    </source>
</evidence>